<feature type="compositionally biased region" description="Basic residues" evidence="8">
    <location>
        <begin position="394"/>
        <end position="405"/>
    </location>
</feature>
<dbReference type="PROSITE" id="PS50808">
    <property type="entry name" value="ZF_BED"/>
    <property type="match status" value="1"/>
</dbReference>
<evidence type="ECO:0000313" key="10">
    <source>
        <dbReference type="EMBL" id="KAK9065205.1"/>
    </source>
</evidence>
<keyword evidence="3 7" id="KW-0863">Zinc-finger</keyword>
<keyword evidence="11" id="KW-1185">Reference proteome</keyword>
<dbReference type="GO" id="GO:0046983">
    <property type="term" value="F:protein dimerization activity"/>
    <property type="evidence" value="ECO:0007669"/>
    <property type="project" value="InterPro"/>
</dbReference>
<evidence type="ECO:0000256" key="3">
    <source>
        <dbReference type="ARBA" id="ARBA00022771"/>
    </source>
</evidence>
<gene>
    <name evidence="10" type="ORF">SSX86_016588</name>
</gene>
<dbReference type="SUPFAM" id="SSF53098">
    <property type="entry name" value="Ribonuclease H-like"/>
    <property type="match status" value="1"/>
</dbReference>
<evidence type="ECO:0000256" key="4">
    <source>
        <dbReference type="ARBA" id="ARBA00022833"/>
    </source>
</evidence>
<comment type="subcellular location">
    <subcellularLocation>
        <location evidence="1">Nucleus</location>
    </subcellularLocation>
</comment>
<comment type="caution">
    <text evidence="10">The sequence shown here is derived from an EMBL/GenBank/DDBJ whole genome shotgun (WGS) entry which is preliminary data.</text>
</comment>
<dbReference type="InterPro" id="IPR003656">
    <property type="entry name" value="Znf_BED"/>
</dbReference>
<organism evidence="10 11">
    <name type="scientific">Deinandra increscens subsp. villosa</name>
    <dbReference type="NCBI Taxonomy" id="3103831"/>
    <lineage>
        <taxon>Eukaryota</taxon>
        <taxon>Viridiplantae</taxon>
        <taxon>Streptophyta</taxon>
        <taxon>Embryophyta</taxon>
        <taxon>Tracheophyta</taxon>
        <taxon>Spermatophyta</taxon>
        <taxon>Magnoliopsida</taxon>
        <taxon>eudicotyledons</taxon>
        <taxon>Gunneridae</taxon>
        <taxon>Pentapetalae</taxon>
        <taxon>asterids</taxon>
        <taxon>campanulids</taxon>
        <taxon>Asterales</taxon>
        <taxon>Asteraceae</taxon>
        <taxon>Asteroideae</taxon>
        <taxon>Heliantheae alliance</taxon>
        <taxon>Madieae</taxon>
        <taxon>Madiinae</taxon>
        <taxon>Deinandra</taxon>
    </lineage>
</organism>
<keyword evidence="4" id="KW-0862">Zinc</keyword>
<dbReference type="InterPro" id="IPR043502">
    <property type="entry name" value="DNA/RNA_pol_sf"/>
</dbReference>
<evidence type="ECO:0000259" key="9">
    <source>
        <dbReference type="PROSITE" id="PS50808"/>
    </source>
</evidence>
<proteinExistence type="predicted"/>
<feature type="compositionally biased region" description="Acidic residues" evidence="8">
    <location>
        <begin position="373"/>
        <end position="385"/>
    </location>
</feature>
<dbReference type="Pfam" id="PF02892">
    <property type="entry name" value="zf-BED"/>
    <property type="match status" value="1"/>
</dbReference>
<dbReference type="Pfam" id="PF07727">
    <property type="entry name" value="RVT_2"/>
    <property type="match status" value="2"/>
</dbReference>
<reference evidence="10 11" key="1">
    <citation type="submission" date="2024-04" db="EMBL/GenBank/DDBJ databases">
        <title>The reference genome of an endangered Asteraceae, Deinandra increscens subsp. villosa, native to the Central Coast of California.</title>
        <authorList>
            <person name="Guilliams M."/>
            <person name="Hasenstab-Lehman K."/>
            <person name="Meyer R."/>
            <person name="Mcevoy S."/>
        </authorList>
    </citation>
    <scope>NUCLEOTIDE SEQUENCE [LARGE SCALE GENOMIC DNA]</scope>
    <source>
        <tissue evidence="10">Leaf</tissue>
    </source>
</reference>
<keyword evidence="5" id="KW-0238">DNA-binding</keyword>
<name>A0AAP0H078_9ASTR</name>
<evidence type="ECO:0000313" key="11">
    <source>
        <dbReference type="Proteomes" id="UP001408789"/>
    </source>
</evidence>
<feature type="region of interest" description="Disordered" evidence="8">
    <location>
        <begin position="373"/>
        <end position="405"/>
    </location>
</feature>
<dbReference type="Proteomes" id="UP001408789">
    <property type="component" value="Unassembled WGS sequence"/>
</dbReference>
<keyword evidence="2" id="KW-0479">Metal-binding</keyword>
<dbReference type="SMART" id="SM00614">
    <property type="entry name" value="ZnF_BED"/>
    <property type="match status" value="1"/>
</dbReference>
<protein>
    <recommendedName>
        <fullName evidence="9">BED-type domain-containing protein</fullName>
    </recommendedName>
</protein>
<dbReference type="PANTHER" id="PTHR11439">
    <property type="entry name" value="GAG-POL-RELATED RETROTRANSPOSON"/>
    <property type="match status" value="1"/>
</dbReference>
<dbReference type="InterPro" id="IPR012337">
    <property type="entry name" value="RNaseH-like_sf"/>
</dbReference>
<evidence type="ECO:0000256" key="1">
    <source>
        <dbReference type="ARBA" id="ARBA00004123"/>
    </source>
</evidence>
<evidence type="ECO:0000256" key="5">
    <source>
        <dbReference type="ARBA" id="ARBA00023125"/>
    </source>
</evidence>
<feature type="domain" description="BED-type" evidence="9">
    <location>
        <begin position="406"/>
        <end position="462"/>
    </location>
</feature>
<dbReference type="GO" id="GO:0003677">
    <property type="term" value="F:DNA binding"/>
    <property type="evidence" value="ECO:0007669"/>
    <property type="project" value="UniProtKB-KW"/>
</dbReference>
<dbReference type="InterPro" id="IPR013103">
    <property type="entry name" value="RVT_2"/>
</dbReference>
<dbReference type="Pfam" id="PF05699">
    <property type="entry name" value="Dimer_Tnp_hAT"/>
    <property type="match status" value="1"/>
</dbReference>
<evidence type="ECO:0000256" key="2">
    <source>
        <dbReference type="ARBA" id="ARBA00022723"/>
    </source>
</evidence>
<dbReference type="EMBL" id="JBCNJP010000017">
    <property type="protein sequence ID" value="KAK9065205.1"/>
    <property type="molecule type" value="Genomic_DNA"/>
</dbReference>
<evidence type="ECO:0000256" key="7">
    <source>
        <dbReference type="PROSITE-ProRule" id="PRU00027"/>
    </source>
</evidence>
<dbReference type="AlphaFoldDB" id="A0AAP0H078"/>
<sequence>MANIANGNLSRDAITFAAALYAEETPNSVEQALRSENWKEAMKCEMNALIKNDTWNKCLLPEGKKLVGCRWLFTIKYKPDVKIERYKARLVAKGYTQTYGIDYAETFSPKKESHVTCLIIYVDDMIVTGDDGDEILQLKKNLSAEFEMKNLGRLKYFLGIEVLRSQQGIFICQKKYILDLLAETGMLECKPSDTPMMVNHGLHMKEDTDLADKEQYQRLFMHKPQVTHMEAVMRIVRYLKGTVGHGVLFKPNGHLETHGYTDTNWAGDKGDRRSTSGYFTFVGGNLVTWRSKKQKVVALSSAEAEFRGVARGLAELLWIRKLLIEIGFAPTKTSKLMCDNEAAIQISENPVQHDHTKHVEMELEDISSDNMEYEEGGDHIEDEGDDLSKEKSAGKRPPKRKYKPRKKKAVVWKYFTQFKDKDGKEKGKCMYCGENICCNTDTHGTSRLNKHLKRCKENPANKEQQAEICVEQNEEDTGKTNQIFEFAFILDPRFKLELIEYAFKKEVQLIPKPDEDMTDEEYKTMLENKLEKMVNDVKAEMQLLVTEYEKIYQTGYSNSVRKESDIATSRIGKNSWMSTFESHRQLLGVQTFGKKSELEKYLKDEVEEKTEDFNILQWWKINASRYPTLAKMAKDILAIPVSSVASESAFSTGGRVIDSYRSSLSPQVVEALICTQDWIRKGTNDRKEEVDDSEKFDELAKDIVEKIESMGLQD</sequence>
<accession>A0AAP0H078</accession>
<dbReference type="PANTHER" id="PTHR11439:SF467">
    <property type="entry name" value="INTEGRASE CATALYTIC DOMAIN-CONTAINING PROTEIN"/>
    <property type="match status" value="1"/>
</dbReference>
<dbReference type="GO" id="GO:0008270">
    <property type="term" value="F:zinc ion binding"/>
    <property type="evidence" value="ECO:0007669"/>
    <property type="project" value="UniProtKB-KW"/>
</dbReference>
<evidence type="ECO:0000256" key="6">
    <source>
        <dbReference type="ARBA" id="ARBA00023242"/>
    </source>
</evidence>
<dbReference type="CDD" id="cd09272">
    <property type="entry name" value="RNase_HI_RT_Ty1"/>
    <property type="match status" value="1"/>
</dbReference>
<dbReference type="InterPro" id="IPR008906">
    <property type="entry name" value="HATC_C_dom"/>
</dbReference>
<evidence type="ECO:0000256" key="8">
    <source>
        <dbReference type="SAM" id="MobiDB-lite"/>
    </source>
</evidence>
<dbReference type="SUPFAM" id="SSF56672">
    <property type="entry name" value="DNA/RNA polymerases"/>
    <property type="match status" value="1"/>
</dbReference>
<keyword evidence="6" id="KW-0539">Nucleus</keyword>
<dbReference type="GO" id="GO:0005634">
    <property type="term" value="C:nucleus"/>
    <property type="evidence" value="ECO:0007669"/>
    <property type="project" value="UniProtKB-SubCell"/>
</dbReference>